<dbReference type="CDD" id="cd02947">
    <property type="entry name" value="TRX_family"/>
    <property type="match status" value="1"/>
</dbReference>
<dbReference type="AlphaFoldDB" id="X1AYW2"/>
<protein>
    <recommendedName>
        <fullName evidence="2">Thioredoxin domain-containing protein</fullName>
    </recommendedName>
</protein>
<comment type="caution">
    <text evidence="1">The sequence shown here is derived from an EMBL/GenBank/DDBJ whole genome shotgun (WGS) entry which is preliminary data.</text>
</comment>
<proteinExistence type="predicted"/>
<name>X1AYW2_9ZZZZ</name>
<feature type="non-terminal residue" evidence="1">
    <location>
        <position position="221"/>
    </location>
</feature>
<dbReference type="EMBL" id="BART01017401">
    <property type="protein sequence ID" value="GAG77303.1"/>
    <property type="molecule type" value="Genomic_DNA"/>
</dbReference>
<dbReference type="SUPFAM" id="SSF52833">
    <property type="entry name" value="Thioredoxin-like"/>
    <property type="match status" value="2"/>
</dbReference>
<evidence type="ECO:0000313" key="1">
    <source>
        <dbReference type="EMBL" id="GAG77303.1"/>
    </source>
</evidence>
<evidence type="ECO:0008006" key="2">
    <source>
        <dbReference type="Google" id="ProtNLM"/>
    </source>
</evidence>
<organism evidence="1">
    <name type="scientific">marine sediment metagenome</name>
    <dbReference type="NCBI Taxonomy" id="412755"/>
    <lineage>
        <taxon>unclassified sequences</taxon>
        <taxon>metagenomes</taxon>
        <taxon>ecological metagenomes</taxon>
    </lineage>
</organism>
<reference evidence="1" key="1">
    <citation type="journal article" date="2014" name="Front. Microbiol.">
        <title>High frequency of phylogenetically diverse reductive dehalogenase-homologous genes in deep subseafloor sedimentary metagenomes.</title>
        <authorList>
            <person name="Kawai M."/>
            <person name="Futagami T."/>
            <person name="Toyoda A."/>
            <person name="Takaki Y."/>
            <person name="Nishi S."/>
            <person name="Hori S."/>
            <person name="Arai W."/>
            <person name="Tsubouchi T."/>
            <person name="Morono Y."/>
            <person name="Uchiyama I."/>
            <person name="Ito T."/>
            <person name="Fujiyama A."/>
            <person name="Inagaki F."/>
            <person name="Takami H."/>
        </authorList>
    </citation>
    <scope>NUCLEOTIDE SEQUENCE</scope>
    <source>
        <strain evidence="1">Expedition CK06-06</strain>
    </source>
</reference>
<dbReference type="Gene3D" id="3.40.30.10">
    <property type="entry name" value="Glutaredoxin"/>
    <property type="match status" value="1"/>
</dbReference>
<dbReference type="InterPro" id="IPR036249">
    <property type="entry name" value="Thioredoxin-like_sf"/>
</dbReference>
<accession>X1AYW2</accession>
<gene>
    <name evidence="1" type="ORF">S01H4_33139</name>
</gene>
<sequence>MKPIMRKLSLDYPEINFTSINTDDEDASWINEKYDITTIPRYYFFKNQDMVHEHEGAGPLHVFEYLIKSELYEQKQLNMLENGISTQNLTSILSSNNLTVILLHSDNPESINILPYYSFLMKEYENIYFITANAKDSEALLSTAKQNSKLDIKFPFFLLYEGATLVDSFHEVNQDVARFLIADALLDKPIKPYDGISEPEFQEVVDKNPLTIFYIFKEEGD</sequence>